<dbReference type="Proteomes" id="UP000427769">
    <property type="component" value="Chromosome"/>
</dbReference>
<sequence>MIKSKSLSGMMVVVVFFAIAAIDYAAAGEKVKSRATSVRTKWHSIEVGDEGGHTIAVFENKNVYVNEKTGEKSTGISSGLLDMNFKTGKGTVNGYVVRTYSNGDKVISSTEGKPVGKGHSKGTFTIIRGTGKYEGTEGNGTWESKSLAPGISELIIEGETEMPNK</sequence>
<dbReference type="RefSeq" id="WP_155301868.1">
    <property type="nucleotide sequence ID" value="NZ_AP021875.1"/>
</dbReference>
<dbReference type="AlphaFoldDB" id="A0A5K7YTL2"/>
<evidence type="ECO:0000313" key="1">
    <source>
        <dbReference type="EMBL" id="BBO72686.1"/>
    </source>
</evidence>
<keyword evidence="2" id="KW-1185">Reference proteome</keyword>
<proteinExistence type="predicted"/>
<evidence type="ECO:0000313" key="2">
    <source>
        <dbReference type="Proteomes" id="UP000427769"/>
    </source>
</evidence>
<dbReference type="KEGG" id="dwd:DSCW_01030"/>
<dbReference type="OrthoDB" id="1682455at2"/>
<protein>
    <submittedName>
        <fullName evidence="1">Uncharacterized protein</fullName>
    </submittedName>
</protein>
<name>A0A5K7YTL2_9BACT</name>
<organism evidence="1 2">
    <name type="scientific">Desulfosarcina widdelii</name>
    <dbReference type="NCBI Taxonomy" id="947919"/>
    <lineage>
        <taxon>Bacteria</taxon>
        <taxon>Pseudomonadati</taxon>
        <taxon>Thermodesulfobacteriota</taxon>
        <taxon>Desulfobacteria</taxon>
        <taxon>Desulfobacterales</taxon>
        <taxon>Desulfosarcinaceae</taxon>
        <taxon>Desulfosarcina</taxon>
    </lineage>
</organism>
<dbReference type="EMBL" id="AP021875">
    <property type="protein sequence ID" value="BBO72686.1"/>
    <property type="molecule type" value="Genomic_DNA"/>
</dbReference>
<gene>
    <name evidence="1" type="ORF">DSCW_01030</name>
</gene>
<reference evidence="1 2" key="1">
    <citation type="submission" date="2019-11" db="EMBL/GenBank/DDBJ databases">
        <title>Comparative genomics of hydrocarbon-degrading Desulfosarcina strains.</title>
        <authorList>
            <person name="Watanabe M."/>
            <person name="Kojima H."/>
            <person name="Fukui M."/>
        </authorList>
    </citation>
    <scope>NUCLEOTIDE SEQUENCE [LARGE SCALE GENOMIC DNA]</scope>
    <source>
        <strain evidence="1 2">PP31</strain>
    </source>
</reference>
<accession>A0A5K7YTL2</accession>